<dbReference type="PROSITE" id="PS50089">
    <property type="entry name" value="ZF_RING_2"/>
    <property type="match status" value="1"/>
</dbReference>
<evidence type="ECO:0000259" key="8">
    <source>
        <dbReference type="PROSITE" id="PS50089"/>
    </source>
</evidence>
<dbReference type="OrthoDB" id="534630at2759"/>
<evidence type="ECO:0000313" key="10">
    <source>
        <dbReference type="Proteomes" id="UP000075714"/>
    </source>
</evidence>
<proteinExistence type="predicted"/>
<evidence type="ECO:0000313" key="9">
    <source>
        <dbReference type="EMBL" id="KXZ43049.1"/>
    </source>
</evidence>
<dbReference type="SUPFAM" id="SSF57850">
    <property type="entry name" value="RING/U-box"/>
    <property type="match status" value="1"/>
</dbReference>
<dbReference type="PROSITE" id="PS50297">
    <property type="entry name" value="ANK_REP_REGION"/>
    <property type="match status" value="1"/>
</dbReference>
<dbReference type="InterPro" id="IPR001841">
    <property type="entry name" value="Znf_RING"/>
</dbReference>
<dbReference type="InterPro" id="IPR013083">
    <property type="entry name" value="Znf_RING/FYVE/PHD"/>
</dbReference>
<keyword evidence="1" id="KW-0479">Metal-binding</keyword>
<evidence type="ECO:0000256" key="2">
    <source>
        <dbReference type="ARBA" id="ARBA00022737"/>
    </source>
</evidence>
<comment type="caution">
    <text evidence="9">The sequence shown here is derived from an EMBL/GenBank/DDBJ whole genome shotgun (WGS) entry which is preliminary data.</text>
</comment>
<dbReference type="PANTHER" id="PTHR24161:SF85">
    <property type="entry name" value="PALMITOYLTRANSFERASE HIP14"/>
    <property type="match status" value="1"/>
</dbReference>
<dbReference type="AlphaFoldDB" id="A0A150FZN6"/>
<dbReference type="GO" id="GO:0008270">
    <property type="term" value="F:zinc ion binding"/>
    <property type="evidence" value="ECO:0007669"/>
    <property type="project" value="UniProtKB-KW"/>
</dbReference>
<reference evidence="10" key="1">
    <citation type="journal article" date="2016" name="Nat. Commun.">
        <title>The Gonium pectorale genome demonstrates co-option of cell cycle regulation during the evolution of multicellularity.</title>
        <authorList>
            <person name="Hanschen E.R."/>
            <person name="Marriage T.N."/>
            <person name="Ferris P.J."/>
            <person name="Hamaji T."/>
            <person name="Toyoda A."/>
            <person name="Fujiyama A."/>
            <person name="Neme R."/>
            <person name="Noguchi H."/>
            <person name="Minakuchi Y."/>
            <person name="Suzuki M."/>
            <person name="Kawai-Toyooka H."/>
            <person name="Smith D.R."/>
            <person name="Sparks H."/>
            <person name="Anderson J."/>
            <person name="Bakaric R."/>
            <person name="Luria V."/>
            <person name="Karger A."/>
            <person name="Kirschner M.W."/>
            <person name="Durand P.M."/>
            <person name="Michod R.E."/>
            <person name="Nozaki H."/>
            <person name="Olson B.J."/>
        </authorList>
    </citation>
    <scope>NUCLEOTIDE SEQUENCE [LARGE SCALE GENOMIC DNA]</scope>
    <source>
        <strain evidence="10">NIES-2863</strain>
    </source>
</reference>
<dbReference type="InterPro" id="IPR002110">
    <property type="entry name" value="Ankyrin_rpt"/>
</dbReference>
<keyword evidence="2" id="KW-0677">Repeat</keyword>
<organism evidence="9 10">
    <name type="scientific">Gonium pectorale</name>
    <name type="common">Green alga</name>
    <dbReference type="NCBI Taxonomy" id="33097"/>
    <lineage>
        <taxon>Eukaryota</taxon>
        <taxon>Viridiplantae</taxon>
        <taxon>Chlorophyta</taxon>
        <taxon>core chlorophytes</taxon>
        <taxon>Chlorophyceae</taxon>
        <taxon>CS clade</taxon>
        <taxon>Chlamydomonadales</taxon>
        <taxon>Volvocaceae</taxon>
        <taxon>Gonium</taxon>
    </lineage>
</organism>
<dbReference type="InterPro" id="IPR017907">
    <property type="entry name" value="Znf_RING_CS"/>
</dbReference>
<evidence type="ECO:0000256" key="1">
    <source>
        <dbReference type="ARBA" id="ARBA00022723"/>
    </source>
</evidence>
<evidence type="ECO:0000256" key="3">
    <source>
        <dbReference type="ARBA" id="ARBA00022771"/>
    </source>
</evidence>
<evidence type="ECO:0000256" key="7">
    <source>
        <dbReference type="PROSITE-ProRule" id="PRU00175"/>
    </source>
</evidence>
<dbReference type="Pfam" id="PF12796">
    <property type="entry name" value="Ank_2"/>
    <property type="match status" value="1"/>
</dbReference>
<keyword evidence="10" id="KW-1185">Reference proteome</keyword>
<sequence>MGCTASSLAVAELNSTIKHGGGDSRQLLGRLEDHPWLISSAPSVLISTAGTPLHTACERKHVEELLRHGPTLHAATTSDSYELYISCDPASTPLHFAAVRGNLPLAKLLLHHHITHMPPWGLPRGQDPRMRCNAGHQQPWQVAAAHHPAARELVALLHPGQPLEAALGLNPGSDGGGVGRVGPPPLASLAAVALRDKLLADLRRASEAAAAAVAAAQRAAAAATAAAAAHNSAHLHGRSMSRSASAVHRARTLSHERTLSCAASQQLQPQEADDEEGLCGLCFAGREEVAPGTAAAGGCGHAVCSACAEALARGLVGSTRPHPLACPFCRREVRGFVALPPRPEAGRTASAKAG</sequence>
<dbReference type="InterPro" id="IPR036770">
    <property type="entry name" value="Ankyrin_rpt-contain_sf"/>
</dbReference>
<dbReference type="Gene3D" id="3.30.40.10">
    <property type="entry name" value="Zinc/RING finger domain, C3HC4 (zinc finger)"/>
    <property type="match status" value="1"/>
</dbReference>
<feature type="repeat" description="ANK" evidence="6">
    <location>
        <begin position="89"/>
        <end position="112"/>
    </location>
</feature>
<dbReference type="Gene3D" id="1.25.40.20">
    <property type="entry name" value="Ankyrin repeat-containing domain"/>
    <property type="match status" value="1"/>
</dbReference>
<dbReference type="PROSITE" id="PS00518">
    <property type="entry name" value="ZF_RING_1"/>
    <property type="match status" value="1"/>
</dbReference>
<feature type="domain" description="RING-type" evidence="8">
    <location>
        <begin position="279"/>
        <end position="330"/>
    </location>
</feature>
<dbReference type="PROSITE" id="PS50088">
    <property type="entry name" value="ANK_REPEAT"/>
    <property type="match status" value="1"/>
</dbReference>
<protein>
    <recommendedName>
        <fullName evidence="8">RING-type domain-containing protein</fullName>
    </recommendedName>
</protein>
<keyword evidence="5 6" id="KW-0040">ANK repeat</keyword>
<evidence type="ECO:0000256" key="4">
    <source>
        <dbReference type="ARBA" id="ARBA00022833"/>
    </source>
</evidence>
<dbReference type="EMBL" id="LSYV01000105">
    <property type="protein sequence ID" value="KXZ43049.1"/>
    <property type="molecule type" value="Genomic_DNA"/>
</dbReference>
<accession>A0A150FZN6</accession>
<evidence type="ECO:0000256" key="5">
    <source>
        <dbReference type="ARBA" id="ARBA00023043"/>
    </source>
</evidence>
<keyword evidence="3 7" id="KW-0863">Zinc-finger</keyword>
<dbReference type="PANTHER" id="PTHR24161">
    <property type="entry name" value="ANK_REP_REGION DOMAIN-CONTAINING PROTEIN-RELATED"/>
    <property type="match status" value="1"/>
</dbReference>
<dbReference type="SUPFAM" id="SSF48403">
    <property type="entry name" value="Ankyrin repeat"/>
    <property type="match status" value="1"/>
</dbReference>
<evidence type="ECO:0000256" key="6">
    <source>
        <dbReference type="PROSITE-ProRule" id="PRU00023"/>
    </source>
</evidence>
<name>A0A150FZN6_GONPE</name>
<dbReference type="SMART" id="SM00184">
    <property type="entry name" value="RING"/>
    <property type="match status" value="1"/>
</dbReference>
<dbReference type="Proteomes" id="UP000075714">
    <property type="component" value="Unassembled WGS sequence"/>
</dbReference>
<gene>
    <name evidence="9" type="ORF">GPECTOR_105g103</name>
</gene>
<keyword evidence="4" id="KW-0862">Zinc</keyword>